<evidence type="ECO:0000313" key="11">
    <source>
        <dbReference type="EMBL" id="TXK82327.1"/>
    </source>
</evidence>
<comment type="catalytic activity">
    <reaction evidence="1 10">
        <text>Eliminative cleavage of (1-&gt;4)-alpha-D-galacturonan to give oligosaccharides with 4-deoxy-alpha-D-galact-4-enuronosyl groups at their non-reducing ends.</text>
        <dbReference type="EC" id="4.2.2.2"/>
    </reaction>
</comment>
<comment type="caution">
    <text evidence="11">The sequence shown here is derived from an EMBL/GenBank/DDBJ whole genome shotgun (WGS) entry which is preliminary data.</text>
</comment>
<protein>
    <recommendedName>
        <fullName evidence="5 10">Pectate lyase</fullName>
        <ecNumber evidence="5 10">4.2.2.2</ecNumber>
    </recommendedName>
</protein>
<dbReference type="OrthoDB" id="6378116at2"/>
<dbReference type="GO" id="GO:0005576">
    <property type="term" value="C:extracellular region"/>
    <property type="evidence" value="ECO:0007669"/>
    <property type="project" value="UniProtKB-SubCell"/>
</dbReference>
<dbReference type="Gene3D" id="2.160.20.10">
    <property type="entry name" value="Single-stranded right-handed beta-helix, Pectin lyase-like"/>
    <property type="match status" value="1"/>
</dbReference>
<dbReference type="PANTHER" id="PTHR33407">
    <property type="entry name" value="PECTATE LYASE F-RELATED"/>
    <property type="match status" value="1"/>
</dbReference>
<evidence type="ECO:0000256" key="6">
    <source>
        <dbReference type="ARBA" id="ARBA00022525"/>
    </source>
</evidence>
<comment type="similarity">
    <text evidence="4 10">Belongs to the polysaccharide lyase 3 family.</text>
</comment>
<keyword evidence="6 10" id="KW-0964">Secreted</keyword>
<keyword evidence="8 10" id="KW-0106">Calcium</keyword>
<organism evidence="11 12">
    <name type="scientific">Rheinheimera tangshanensis</name>
    <dbReference type="NCBI Taxonomy" id="400153"/>
    <lineage>
        <taxon>Bacteria</taxon>
        <taxon>Pseudomonadati</taxon>
        <taxon>Pseudomonadota</taxon>
        <taxon>Gammaproteobacteria</taxon>
        <taxon>Chromatiales</taxon>
        <taxon>Chromatiaceae</taxon>
        <taxon>Rheinheimera</taxon>
    </lineage>
</organism>
<evidence type="ECO:0000256" key="1">
    <source>
        <dbReference type="ARBA" id="ARBA00000695"/>
    </source>
</evidence>
<comment type="subcellular location">
    <subcellularLocation>
        <location evidence="3 10">Secreted</location>
    </subcellularLocation>
</comment>
<dbReference type="GO" id="GO:0045490">
    <property type="term" value="P:pectin catabolic process"/>
    <property type="evidence" value="ECO:0007669"/>
    <property type="project" value="TreeGrafter"/>
</dbReference>
<dbReference type="InterPro" id="IPR013783">
    <property type="entry name" value="Ig-like_fold"/>
</dbReference>
<keyword evidence="9 10" id="KW-0456">Lyase</keyword>
<dbReference type="InterPro" id="IPR012334">
    <property type="entry name" value="Pectin_lyas_fold"/>
</dbReference>
<dbReference type="PANTHER" id="PTHR33407:SF9">
    <property type="entry name" value="PECTATE LYASE F-RELATED"/>
    <property type="match status" value="1"/>
</dbReference>
<dbReference type="GO" id="GO:0030570">
    <property type="term" value="F:pectate lyase activity"/>
    <property type="evidence" value="ECO:0007669"/>
    <property type="project" value="UniProtKB-UniRule"/>
</dbReference>
<dbReference type="EC" id="4.2.2.2" evidence="5 10"/>
<dbReference type="SUPFAM" id="SSF51126">
    <property type="entry name" value="Pectin lyase-like"/>
    <property type="match status" value="1"/>
</dbReference>
<evidence type="ECO:0000256" key="3">
    <source>
        <dbReference type="ARBA" id="ARBA00004613"/>
    </source>
</evidence>
<evidence type="ECO:0000256" key="4">
    <source>
        <dbReference type="ARBA" id="ARBA00006463"/>
    </source>
</evidence>
<dbReference type="EMBL" id="VRLR01000002">
    <property type="protein sequence ID" value="TXK82327.1"/>
    <property type="molecule type" value="Genomic_DNA"/>
</dbReference>
<dbReference type="InterPro" id="IPR011050">
    <property type="entry name" value="Pectin_lyase_fold/virulence"/>
</dbReference>
<dbReference type="RefSeq" id="WP_147903534.1">
    <property type="nucleotide sequence ID" value="NZ_BAAAGC010000017.1"/>
</dbReference>
<comment type="cofactor">
    <cofactor evidence="2 10">
        <name>Ca(2+)</name>
        <dbReference type="ChEBI" id="CHEBI:29108"/>
    </cofactor>
</comment>
<evidence type="ECO:0000256" key="9">
    <source>
        <dbReference type="ARBA" id="ARBA00023239"/>
    </source>
</evidence>
<feature type="signal peptide" evidence="10">
    <location>
        <begin position="1"/>
        <end position="25"/>
    </location>
</feature>
<proteinExistence type="inferred from homology"/>
<evidence type="ECO:0000256" key="2">
    <source>
        <dbReference type="ARBA" id="ARBA00001913"/>
    </source>
</evidence>
<dbReference type="AlphaFoldDB" id="A0A5C8LZP9"/>
<dbReference type="InterPro" id="IPR004898">
    <property type="entry name" value="Pectate_lyase_PlyH/PlyE-like"/>
</dbReference>
<evidence type="ECO:0000256" key="10">
    <source>
        <dbReference type="RuleBase" id="RU367009"/>
    </source>
</evidence>
<evidence type="ECO:0000256" key="8">
    <source>
        <dbReference type="ARBA" id="ARBA00022837"/>
    </source>
</evidence>
<comment type="function">
    <text evidence="10">Catalyzes the depolymerization of both polygalacturonate and pectins of methyl esterification degree from 22 to 89%, with an endo mode of action. In contrast to the majority of pectate lyases, displays high activity on highly methylated pectins.</text>
</comment>
<dbReference type="Pfam" id="PF03211">
    <property type="entry name" value="Pectate_lyase"/>
    <property type="match status" value="1"/>
</dbReference>
<dbReference type="Proteomes" id="UP000321814">
    <property type="component" value="Unassembled WGS sequence"/>
</dbReference>
<evidence type="ECO:0000256" key="7">
    <source>
        <dbReference type="ARBA" id="ARBA00022729"/>
    </source>
</evidence>
<reference evidence="11 12" key="1">
    <citation type="submission" date="2019-08" db="EMBL/GenBank/DDBJ databases">
        <title>Draft genome analysis of Rheinheimera tangshanensis isolated from the roots of fresh rice plants (Oryza sativa).</title>
        <authorList>
            <person name="Yu Q."/>
            <person name="Qi Y."/>
            <person name="Zhang H."/>
            <person name="Pu J."/>
        </authorList>
    </citation>
    <scope>NUCLEOTIDE SEQUENCE [LARGE SCALE GENOMIC DNA]</scope>
    <source>
        <strain evidence="11 12">JA3-B52</strain>
    </source>
</reference>
<gene>
    <name evidence="11" type="ORF">FU839_05415</name>
</gene>
<sequence>MNLLRSSIKAVSCALLLPLSLSVAAQSEPNTTLMLTKKANTTYLSWSTEVKTVARQEIYRSTSSVLEQAERIAVLDPYQQVAQDSSFEPEQDYWYWLKVIDADGQEHISNLSATIPALSIQPFATIANASRCKAGATFENETIDCGGITVGSSCASDAEGQKPVITLKNATVKNLRISASGGADGIHCSSGNCTIENVVWEDICEDAATNNGKTMTVKGGMAFNSANGPGGKPDKVFQQNSKNSTTVLTGNFTLTGENGKLWRSCGDCTDNGGPRYLTISGVTINGKIGSIAGVNSNYKDVATIRNLKIKDYAAGKPPVCEHYTGVKKGQGKSVKDKEYWNSASCNVSKSDVTKL</sequence>
<keyword evidence="7 10" id="KW-0732">Signal</keyword>
<accession>A0A5C8LZP9</accession>
<dbReference type="Gene3D" id="2.60.40.10">
    <property type="entry name" value="Immunoglobulins"/>
    <property type="match status" value="1"/>
</dbReference>
<feature type="chain" id="PRO_5025094522" description="Pectate lyase" evidence="10">
    <location>
        <begin position="26"/>
        <end position="355"/>
    </location>
</feature>
<keyword evidence="12" id="KW-1185">Reference proteome</keyword>
<evidence type="ECO:0000256" key="5">
    <source>
        <dbReference type="ARBA" id="ARBA00012272"/>
    </source>
</evidence>
<name>A0A5C8LZP9_9GAMM</name>
<evidence type="ECO:0000313" key="12">
    <source>
        <dbReference type="Proteomes" id="UP000321814"/>
    </source>
</evidence>